<protein>
    <submittedName>
        <fullName evidence="2">Uncharacterized protein</fullName>
    </submittedName>
</protein>
<sequence length="202" mass="22628">MDFLPRIQPPVGHHSQFINLQQPVNLILKEKVLSLTGDAFDIKVDPGNGQAPFPICKVDPSLLTSKKSFYDMQGTQLFELRKEHFHLVHEYMKLVDANGQKFGEFKKNFKVGFGSKFTITLTSPSGATQVLVMEGNWRDSVAEIKLEGTGSVCARIHRKSMLKSLSTFLFDQNSYMVTVAPGVDQVVVAAMCIVFDEWENEA</sequence>
<name>A0A9W8YM09_9PEZI</name>
<dbReference type="InterPro" id="IPR038595">
    <property type="entry name" value="LOR_sf"/>
</dbReference>
<proteinExistence type="inferred from homology"/>
<evidence type="ECO:0000256" key="1">
    <source>
        <dbReference type="ARBA" id="ARBA00005437"/>
    </source>
</evidence>
<dbReference type="SUPFAM" id="SSF54518">
    <property type="entry name" value="Tubby C-terminal domain-like"/>
    <property type="match status" value="1"/>
</dbReference>
<dbReference type="OrthoDB" id="97518at2759"/>
<dbReference type="PANTHER" id="PTHR31087">
    <property type="match status" value="1"/>
</dbReference>
<dbReference type="Gene3D" id="2.40.160.200">
    <property type="entry name" value="LURP1-related"/>
    <property type="match status" value="1"/>
</dbReference>
<dbReference type="AlphaFoldDB" id="A0A9W8YM09"/>
<keyword evidence="3" id="KW-1185">Reference proteome</keyword>
<dbReference type="Pfam" id="PF04525">
    <property type="entry name" value="LOR"/>
    <property type="match status" value="1"/>
</dbReference>
<evidence type="ECO:0000313" key="3">
    <source>
        <dbReference type="Proteomes" id="UP001140453"/>
    </source>
</evidence>
<dbReference type="InterPro" id="IPR007612">
    <property type="entry name" value="LOR"/>
</dbReference>
<accession>A0A9W8YM09</accession>
<gene>
    <name evidence="2" type="ORF">N0V93_007934</name>
</gene>
<comment type="caution">
    <text evidence="2">The sequence shown here is derived from an EMBL/GenBank/DDBJ whole genome shotgun (WGS) entry which is preliminary data.</text>
</comment>
<evidence type="ECO:0000313" key="2">
    <source>
        <dbReference type="EMBL" id="KAJ4387343.1"/>
    </source>
</evidence>
<dbReference type="EMBL" id="JAPEVB010000005">
    <property type="protein sequence ID" value="KAJ4387343.1"/>
    <property type="molecule type" value="Genomic_DNA"/>
</dbReference>
<comment type="similarity">
    <text evidence="1">Belongs to the LOR family.</text>
</comment>
<dbReference type="PANTHER" id="PTHR31087:SF161">
    <property type="entry name" value="TUBBY C 2 FAMILY PROTEIN"/>
    <property type="match status" value="1"/>
</dbReference>
<organism evidence="2 3">
    <name type="scientific">Gnomoniopsis smithogilvyi</name>
    <dbReference type="NCBI Taxonomy" id="1191159"/>
    <lineage>
        <taxon>Eukaryota</taxon>
        <taxon>Fungi</taxon>
        <taxon>Dikarya</taxon>
        <taxon>Ascomycota</taxon>
        <taxon>Pezizomycotina</taxon>
        <taxon>Sordariomycetes</taxon>
        <taxon>Sordariomycetidae</taxon>
        <taxon>Diaporthales</taxon>
        <taxon>Gnomoniaceae</taxon>
        <taxon>Gnomoniopsis</taxon>
    </lineage>
</organism>
<reference evidence="2" key="1">
    <citation type="submission" date="2022-10" db="EMBL/GenBank/DDBJ databases">
        <title>Tapping the CABI collections for fungal endophytes: first genome assemblies for Collariella, Neodidymelliopsis, Ascochyta clinopodiicola, Didymella pomorum, Didymosphaeria variabile, Neocosmospora piperis and Neocucurbitaria cava.</title>
        <authorList>
            <person name="Hill R."/>
        </authorList>
    </citation>
    <scope>NUCLEOTIDE SEQUENCE</scope>
    <source>
        <strain evidence="2">IMI 355082</strain>
    </source>
</reference>
<dbReference type="InterPro" id="IPR025659">
    <property type="entry name" value="Tubby-like_C"/>
</dbReference>
<dbReference type="Proteomes" id="UP001140453">
    <property type="component" value="Unassembled WGS sequence"/>
</dbReference>